<dbReference type="Proteomes" id="UP000003323">
    <property type="component" value="Unassembled WGS sequence"/>
</dbReference>
<name>E0Q6S7_9BIFI</name>
<evidence type="ECO:0000256" key="2">
    <source>
        <dbReference type="SAM" id="Phobius"/>
    </source>
</evidence>
<evidence type="ECO:0000313" key="3">
    <source>
        <dbReference type="EMBL" id="EFM41442.1"/>
    </source>
</evidence>
<feature type="region of interest" description="Disordered" evidence="1">
    <location>
        <begin position="169"/>
        <end position="194"/>
    </location>
</feature>
<sequence>MAGVLGYVSQSKVAVGGPVILNKKQDRVRKEHAMKKKLNSLIAVALCALATCFVLVGCSPVSGGKNAKMVGYWELVSGTSGGLEITEDDVKTMSEEGSQCILHLGDDGKATLDLFGDIEDAAWDMDKATVDFDDEDGILVLSGDRLTLSNRNDDDEKLVFKKGDDSLKEKIKKDRKSQEESNESADVASGNDAKTESVAIDPVVTIADDETATITATARVVDENGMAGIMFSITNNSEARICMHMLDDSTVNGGTYENYFYGDVSPGETANEICAYDGLTSIDELKDIHAQLSVYDSKTFADIAIYDINIE</sequence>
<dbReference type="HOGENOM" id="CLU_917225_0_0_11"/>
<proteinExistence type="predicted"/>
<dbReference type="AlphaFoldDB" id="E0Q6S7"/>
<reference evidence="3 4" key="1">
    <citation type="submission" date="2010-08" db="EMBL/GenBank/DDBJ databases">
        <authorList>
            <person name="Muzny D."/>
            <person name="Qin X."/>
            <person name="Deng J."/>
            <person name="Jiang H."/>
            <person name="Liu Y."/>
            <person name="Qu J."/>
            <person name="Song X.-Z."/>
            <person name="Zhang L."/>
            <person name="Thornton R."/>
            <person name="Coyle M."/>
            <person name="Francisco L."/>
            <person name="Jackson L."/>
            <person name="Javaid M."/>
            <person name="Korchina V."/>
            <person name="Kovar C."/>
            <person name="Mata R."/>
            <person name="Mathew T."/>
            <person name="Ngo R."/>
            <person name="Nguyen L."/>
            <person name="Nguyen N."/>
            <person name="Okwuonu G."/>
            <person name="Ongeri F."/>
            <person name="Pham C."/>
            <person name="Simmons D."/>
            <person name="Wilczek-Boney K."/>
            <person name="Hale W."/>
            <person name="Jakkamsetti A."/>
            <person name="Pham P."/>
            <person name="Ruth R."/>
            <person name="San Lucas F."/>
            <person name="Warren J."/>
            <person name="Zhang J."/>
            <person name="Zhao Z."/>
            <person name="Zhou C."/>
            <person name="Zhu D."/>
            <person name="Lee S."/>
            <person name="Bess C."/>
            <person name="Blankenburg K."/>
            <person name="Forbes L."/>
            <person name="Fu Q."/>
            <person name="Gubbala S."/>
            <person name="Hirani K."/>
            <person name="Jayaseelan J.C."/>
            <person name="Lara F."/>
            <person name="Munidasa M."/>
            <person name="Palculict T."/>
            <person name="Patil S."/>
            <person name="Pu L.-L."/>
            <person name="Saada N."/>
            <person name="Tang L."/>
            <person name="Weissenberger G."/>
            <person name="Zhu Y."/>
            <person name="Hemphill L."/>
            <person name="Shang Y."/>
            <person name="Youmans B."/>
            <person name="Ayvaz T."/>
            <person name="Ross M."/>
            <person name="Santibanez J."/>
            <person name="Aqrawi P."/>
            <person name="Gross S."/>
            <person name="Joshi V."/>
            <person name="Fowler G."/>
            <person name="Nazareth L."/>
            <person name="Reid J."/>
            <person name="Worley K."/>
            <person name="Petrosino J."/>
            <person name="Highlander S."/>
            <person name="Gibbs R."/>
        </authorList>
    </citation>
    <scope>NUCLEOTIDE SEQUENCE [LARGE SCALE GENOMIC DNA]</scope>
    <source>
        <strain evidence="3 4">ATCC 27679</strain>
    </source>
</reference>
<feature type="transmembrane region" description="Helical" evidence="2">
    <location>
        <begin position="38"/>
        <end position="56"/>
    </location>
</feature>
<organism evidence="3 4">
    <name type="scientific">Bifidobacterium dentium ATCC 27679</name>
    <dbReference type="NCBI Taxonomy" id="871562"/>
    <lineage>
        <taxon>Bacteria</taxon>
        <taxon>Bacillati</taxon>
        <taxon>Actinomycetota</taxon>
        <taxon>Actinomycetes</taxon>
        <taxon>Bifidobacteriales</taxon>
        <taxon>Bifidobacteriaceae</taxon>
        <taxon>Bifidobacterium</taxon>
    </lineage>
</organism>
<feature type="compositionally biased region" description="Basic and acidic residues" evidence="1">
    <location>
        <begin position="169"/>
        <end position="179"/>
    </location>
</feature>
<keyword evidence="2" id="KW-0472">Membrane</keyword>
<comment type="caution">
    <text evidence="3">The sequence shown here is derived from an EMBL/GenBank/DDBJ whole genome shotgun (WGS) entry which is preliminary data.</text>
</comment>
<dbReference type="EMBL" id="AEEQ01000009">
    <property type="protein sequence ID" value="EFM41442.1"/>
    <property type="molecule type" value="Genomic_DNA"/>
</dbReference>
<keyword evidence="2" id="KW-1133">Transmembrane helix</keyword>
<evidence type="ECO:0000313" key="4">
    <source>
        <dbReference type="Proteomes" id="UP000003323"/>
    </source>
</evidence>
<keyword evidence="2" id="KW-0812">Transmembrane</keyword>
<gene>
    <name evidence="3" type="ORF">HMPREF0168_0835</name>
</gene>
<evidence type="ECO:0000256" key="1">
    <source>
        <dbReference type="SAM" id="MobiDB-lite"/>
    </source>
</evidence>
<accession>E0Q6S7</accession>
<protein>
    <submittedName>
        <fullName evidence="3">Uncharacterized protein</fullName>
    </submittedName>
</protein>